<dbReference type="InParanoid" id="A0A4V3SHN1"/>
<dbReference type="GO" id="GO:0071944">
    <property type="term" value="C:cell periphery"/>
    <property type="evidence" value="ECO:0007669"/>
    <property type="project" value="UniProtKB-ARBA"/>
</dbReference>
<evidence type="ECO:0000256" key="5">
    <source>
        <dbReference type="SAM" id="MobiDB-lite"/>
    </source>
</evidence>
<evidence type="ECO:0000256" key="6">
    <source>
        <dbReference type="SAM" id="Phobius"/>
    </source>
</evidence>
<feature type="compositionally biased region" description="Acidic residues" evidence="5">
    <location>
        <begin position="310"/>
        <end position="320"/>
    </location>
</feature>
<evidence type="ECO:0000256" key="1">
    <source>
        <dbReference type="ARBA" id="ARBA00004167"/>
    </source>
</evidence>
<evidence type="ECO:0000313" key="7">
    <source>
        <dbReference type="EMBL" id="TGZ76844.1"/>
    </source>
</evidence>
<accession>A0A4V3SHN1</accession>
<keyword evidence="3 6" id="KW-1133">Transmembrane helix</keyword>
<keyword evidence="2 6" id="KW-0812">Transmembrane</keyword>
<feature type="compositionally biased region" description="Low complexity" evidence="5">
    <location>
        <begin position="278"/>
        <end position="306"/>
    </location>
</feature>
<evidence type="ECO:0008006" key="9">
    <source>
        <dbReference type="Google" id="ProtNLM"/>
    </source>
</evidence>
<keyword evidence="8" id="KW-1185">Reference proteome</keyword>
<dbReference type="Proteomes" id="UP000298138">
    <property type="component" value="Unassembled WGS sequence"/>
</dbReference>
<gene>
    <name evidence="7" type="ORF">EX30DRAFT_398991</name>
</gene>
<feature type="region of interest" description="Disordered" evidence="5">
    <location>
        <begin position="424"/>
        <end position="483"/>
    </location>
</feature>
<feature type="compositionally biased region" description="Low complexity" evidence="5">
    <location>
        <begin position="321"/>
        <end position="342"/>
    </location>
</feature>
<proteinExistence type="predicted"/>
<feature type="compositionally biased region" description="Low complexity" evidence="5">
    <location>
        <begin position="447"/>
        <end position="460"/>
    </location>
</feature>
<dbReference type="GO" id="GO:0016020">
    <property type="term" value="C:membrane"/>
    <property type="evidence" value="ECO:0007669"/>
    <property type="project" value="UniProtKB-SubCell"/>
</dbReference>
<organism evidence="7 8">
    <name type="scientific">Ascodesmis nigricans</name>
    <dbReference type="NCBI Taxonomy" id="341454"/>
    <lineage>
        <taxon>Eukaryota</taxon>
        <taxon>Fungi</taxon>
        <taxon>Dikarya</taxon>
        <taxon>Ascomycota</taxon>
        <taxon>Pezizomycotina</taxon>
        <taxon>Pezizomycetes</taxon>
        <taxon>Pezizales</taxon>
        <taxon>Ascodesmidaceae</taxon>
        <taxon>Ascodesmis</taxon>
    </lineage>
</organism>
<keyword evidence="4 6" id="KW-0472">Membrane</keyword>
<evidence type="ECO:0000256" key="4">
    <source>
        <dbReference type="ARBA" id="ARBA00023136"/>
    </source>
</evidence>
<evidence type="ECO:0000313" key="8">
    <source>
        <dbReference type="Proteomes" id="UP000298138"/>
    </source>
</evidence>
<dbReference type="EMBL" id="ML220165">
    <property type="protein sequence ID" value="TGZ76844.1"/>
    <property type="molecule type" value="Genomic_DNA"/>
</dbReference>
<dbReference type="OrthoDB" id="5215637at2759"/>
<dbReference type="STRING" id="341454.A0A4V3SHN1"/>
<name>A0A4V3SHN1_9PEZI</name>
<feature type="region of interest" description="Disordered" evidence="5">
    <location>
        <begin position="108"/>
        <end position="128"/>
    </location>
</feature>
<evidence type="ECO:0000256" key="2">
    <source>
        <dbReference type="ARBA" id="ARBA00022692"/>
    </source>
</evidence>
<reference evidence="7 8" key="1">
    <citation type="submission" date="2019-04" db="EMBL/GenBank/DDBJ databases">
        <title>Comparative genomics and transcriptomics to analyze fruiting body development in filamentous ascomycetes.</title>
        <authorList>
            <consortium name="DOE Joint Genome Institute"/>
            <person name="Lutkenhaus R."/>
            <person name="Traeger S."/>
            <person name="Breuer J."/>
            <person name="Kuo A."/>
            <person name="Lipzen A."/>
            <person name="Pangilinan J."/>
            <person name="Dilworth D."/>
            <person name="Sandor L."/>
            <person name="Poggeler S."/>
            <person name="Barry K."/>
            <person name="Grigoriev I.V."/>
            <person name="Nowrousian M."/>
        </authorList>
    </citation>
    <scope>NUCLEOTIDE SEQUENCE [LARGE SCALE GENOMIC DNA]</scope>
    <source>
        <strain evidence="7 8">CBS 389.68</strain>
    </source>
</reference>
<dbReference type="AlphaFoldDB" id="A0A4V3SHN1"/>
<comment type="subcellular location">
    <subcellularLocation>
        <location evidence="1">Membrane</location>
        <topology evidence="1">Single-pass membrane protein</topology>
    </subcellularLocation>
</comment>
<feature type="compositionally biased region" description="Polar residues" evidence="5">
    <location>
        <begin position="115"/>
        <end position="128"/>
    </location>
</feature>
<sequence>MGVPSTPAPGAGGSVPTIIWCTQSRTPVSSTETPSSLVQGHSSRVSYITSPTRPAKIPVAPKLIYPCSDTFRLLPLLRRLSFDNDLSFSPPPSSDFFFPRAQLQVRQRTRRSVRESASLSRPAASGNNRTPHRCVYLTMKFTTSTVFAAAVAVIGFAGSASAACHQPNGTADASGKIKACNTNGNGQHSMCCWDDQQCAPNGLCVENGAYYREYCTDPTWESPACNKLCFGMEAFTLGLILTICDDGSFCCGYNNKNCCLKKQGTFIDAKGNIIDPDATTTSKTTSTTTTSRRTTTSATTSATPSSQADKDEDEDEDDDPAAVPTPKSSSASSNNNNEVAANDESPGLSNGAKAGIAIGAVVGFFAIAALAFLFIRQRKQYQGAPVSLAPPPMGDAPPYGPPPEMAYQQHYHAPPISEVSDQTPAVKYDSPPQEYYNVPPTTGYSNAQYAQPQHQQQQPAEKYGYPSADTRMVSELDSMNMRR</sequence>
<evidence type="ECO:0000256" key="3">
    <source>
        <dbReference type="ARBA" id="ARBA00022989"/>
    </source>
</evidence>
<feature type="transmembrane region" description="Helical" evidence="6">
    <location>
        <begin position="354"/>
        <end position="375"/>
    </location>
</feature>
<dbReference type="PANTHER" id="PTHR15549">
    <property type="entry name" value="PAIRED IMMUNOGLOBULIN-LIKE TYPE 2 RECEPTOR"/>
    <property type="match status" value="1"/>
</dbReference>
<protein>
    <recommendedName>
        <fullName evidence="9">Mid2 domain-containing protein</fullName>
    </recommendedName>
</protein>
<dbReference type="InterPro" id="IPR051694">
    <property type="entry name" value="Immunoregulatory_rcpt-like"/>
</dbReference>
<feature type="region of interest" description="Disordered" evidence="5">
    <location>
        <begin position="277"/>
        <end position="347"/>
    </location>
</feature>